<dbReference type="EMBL" id="AUWU02000001">
    <property type="protein sequence ID" value="KAH0577319.1"/>
    <property type="molecule type" value="Genomic_DNA"/>
</dbReference>
<evidence type="ECO:0000256" key="1">
    <source>
        <dbReference type="SAM" id="Coils"/>
    </source>
</evidence>
<dbReference type="EMBL" id="KI545949">
    <property type="protein sequence ID" value="EST49519.1"/>
    <property type="molecule type" value="Genomic_DNA"/>
</dbReference>
<evidence type="ECO:0000313" key="5">
    <source>
        <dbReference type="Proteomes" id="UP000018208"/>
    </source>
</evidence>
<gene>
    <name evidence="2" type="ORF">SS50377_10122</name>
    <name evidence="4" type="ORF">SS50377_20670</name>
    <name evidence="3" type="ORF">SS50377_28743</name>
</gene>
<evidence type="ECO:0000313" key="4">
    <source>
        <dbReference type="EMBL" id="KAH0577319.1"/>
    </source>
</evidence>
<evidence type="ECO:0000313" key="2">
    <source>
        <dbReference type="EMBL" id="EST49519.1"/>
    </source>
</evidence>
<dbReference type="AlphaFoldDB" id="V6M7R7"/>
<proteinExistence type="predicted"/>
<dbReference type="VEuPathDB" id="GiardiaDB:SS50377_28743"/>
<feature type="coiled-coil region" evidence="1">
    <location>
        <begin position="164"/>
        <end position="198"/>
    </location>
</feature>
<keyword evidence="5" id="KW-1185">Reference proteome</keyword>
<reference evidence="2 3" key="1">
    <citation type="journal article" date="2014" name="PLoS Genet.">
        <title>The Genome of Spironucleus salmonicida Highlights a Fish Pathogen Adapted to Fluctuating Environments.</title>
        <authorList>
            <person name="Xu F."/>
            <person name="Jerlstrom-Hultqvist J."/>
            <person name="Einarsson E."/>
            <person name="Astvaldsson A."/>
            <person name="Svard S.G."/>
            <person name="Andersson J.O."/>
        </authorList>
    </citation>
    <scope>NUCLEOTIDE SEQUENCE</scope>
    <source>
        <strain evidence="3">ATCC 50377</strain>
    </source>
</reference>
<protein>
    <submittedName>
        <fullName evidence="2">Uncharacterized protein</fullName>
    </submittedName>
</protein>
<reference evidence="3" key="2">
    <citation type="submission" date="2020-12" db="EMBL/GenBank/DDBJ databases">
        <title>New Spironucleus salmonicida genome in near-complete chromosomes.</title>
        <authorList>
            <person name="Xu F."/>
            <person name="Kurt Z."/>
            <person name="Jimenez-Gonzalez A."/>
            <person name="Astvaldsson A."/>
            <person name="Andersson J.O."/>
            <person name="Svard S.G."/>
        </authorList>
    </citation>
    <scope>NUCLEOTIDE SEQUENCE</scope>
    <source>
        <strain evidence="3">ATCC 50377</strain>
    </source>
</reference>
<dbReference type="VEuPathDB" id="GiardiaDB:SS50377_20670"/>
<accession>V6M7R7</accession>
<evidence type="ECO:0000313" key="3">
    <source>
        <dbReference type="EMBL" id="KAH0569390.1"/>
    </source>
</evidence>
<name>V6M7R7_9EUKA</name>
<keyword evidence="1" id="KW-0175">Coiled coil</keyword>
<dbReference type="Proteomes" id="UP000018208">
    <property type="component" value="Unassembled WGS sequence"/>
</dbReference>
<dbReference type="EMBL" id="AUWU02000018">
    <property type="protein sequence ID" value="KAH0569390.1"/>
    <property type="molecule type" value="Genomic_DNA"/>
</dbReference>
<sequence length="223" mass="26158">MDYSQELQKLYPELEIQNGILYMTYLIKNGAQPPKRFIFDTSLLSSEKVVQMNLRAVVKTVELVLNQQLEQLNVKEPDFNKFSFAVLQTGSFLQTKDEQISAQISEKLNEVAKIEFAVQQKQVLKTVDQENLLHEEEKVETQKLVQKPSKDYNQWDKTDLISYITMLESTNLELSEQLKQKSQESENHQNKLNALLEVRRRENFVPDITKKGEGEKRKFLFWL</sequence>
<organism evidence="2">
    <name type="scientific">Spironucleus salmonicida</name>
    <dbReference type="NCBI Taxonomy" id="348837"/>
    <lineage>
        <taxon>Eukaryota</taxon>
        <taxon>Metamonada</taxon>
        <taxon>Diplomonadida</taxon>
        <taxon>Hexamitidae</taxon>
        <taxon>Hexamitinae</taxon>
        <taxon>Spironucleus</taxon>
    </lineage>
</organism>